<feature type="compositionally biased region" description="Low complexity" evidence="5">
    <location>
        <begin position="84"/>
        <end position="97"/>
    </location>
</feature>
<keyword evidence="8" id="KW-1185">Reference proteome</keyword>
<keyword evidence="2 4" id="KW-0863">Zinc-finger</keyword>
<evidence type="ECO:0000259" key="6">
    <source>
        <dbReference type="PROSITE" id="PS50016"/>
    </source>
</evidence>
<proteinExistence type="predicted"/>
<name>A0A3E2H0T9_SCYLI</name>
<feature type="region of interest" description="Disordered" evidence="5">
    <location>
        <begin position="16"/>
        <end position="57"/>
    </location>
</feature>
<dbReference type="InterPro" id="IPR001965">
    <property type="entry name" value="Znf_PHD"/>
</dbReference>
<dbReference type="InterPro" id="IPR019786">
    <property type="entry name" value="Zinc_finger_PHD-type_CS"/>
</dbReference>
<feature type="non-terminal residue" evidence="7">
    <location>
        <position position="614"/>
    </location>
</feature>
<protein>
    <recommendedName>
        <fullName evidence="6">PHD-type domain-containing protein</fullName>
    </recommendedName>
</protein>
<feature type="compositionally biased region" description="Polar residues" evidence="5">
    <location>
        <begin position="105"/>
        <end position="127"/>
    </location>
</feature>
<feature type="region of interest" description="Disordered" evidence="5">
    <location>
        <begin position="293"/>
        <end position="313"/>
    </location>
</feature>
<evidence type="ECO:0000256" key="5">
    <source>
        <dbReference type="SAM" id="MobiDB-lite"/>
    </source>
</evidence>
<dbReference type="PANTHER" id="PTHR47636:SF1">
    <property type="entry name" value="TRANSCRIPTIONAL REGULATORY PROTEIN RCO1"/>
    <property type="match status" value="1"/>
</dbReference>
<dbReference type="Gene3D" id="2.30.30.1150">
    <property type="match status" value="1"/>
</dbReference>
<dbReference type="GO" id="GO:0008270">
    <property type="term" value="F:zinc ion binding"/>
    <property type="evidence" value="ECO:0007669"/>
    <property type="project" value="UniProtKB-KW"/>
</dbReference>
<dbReference type="InterPro" id="IPR052819">
    <property type="entry name" value="Chromatin_regulatory_protein"/>
</dbReference>
<dbReference type="OrthoDB" id="5876363at2759"/>
<feature type="non-terminal residue" evidence="7">
    <location>
        <position position="1"/>
    </location>
</feature>
<dbReference type="Proteomes" id="UP000258309">
    <property type="component" value="Unassembled WGS sequence"/>
</dbReference>
<dbReference type="InterPro" id="IPR011011">
    <property type="entry name" value="Znf_FYVE_PHD"/>
</dbReference>
<reference evidence="7 8" key="1">
    <citation type="submission" date="2018-05" db="EMBL/GenBank/DDBJ databases">
        <title>Draft genome sequence of Scytalidium lignicola DSM 105466, a ubiquitous saprotrophic fungus.</title>
        <authorList>
            <person name="Buettner E."/>
            <person name="Gebauer A.M."/>
            <person name="Hofrichter M."/>
            <person name="Liers C."/>
            <person name="Kellner H."/>
        </authorList>
    </citation>
    <scope>NUCLEOTIDE SEQUENCE [LARGE SCALE GENOMIC DNA]</scope>
    <source>
        <strain evidence="7 8">DSM 105466</strain>
    </source>
</reference>
<feature type="compositionally biased region" description="Polar residues" evidence="5">
    <location>
        <begin position="183"/>
        <end position="194"/>
    </location>
</feature>
<dbReference type="AlphaFoldDB" id="A0A3E2H0T9"/>
<keyword evidence="1" id="KW-0479">Metal-binding</keyword>
<dbReference type="GO" id="GO:0006357">
    <property type="term" value="P:regulation of transcription by RNA polymerase II"/>
    <property type="evidence" value="ECO:0007669"/>
    <property type="project" value="TreeGrafter"/>
</dbReference>
<dbReference type="InterPro" id="IPR019787">
    <property type="entry name" value="Znf_PHD-finger"/>
</dbReference>
<evidence type="ECO:0000256" key="2">
    <source>
        <dbReference type="ARBA" id="ARBA00022771"/>
    </source>
</evidence>
<evidence type="ECO:0000313" key="8">
    <source>
        <dbReference type="Proteomes" id="UP000258309"/>
    </source>
</evidence>
<gene>
    <name evidence="7" type="ORF">B7463_g9475</name>
</gene>
<dbReference type="Pfam" id="PF00628">
    <property type="entry name" value="PHD"/>
    <property type="match status" value="2"/>
</dbReference>
<comment type="caution">
    <text evidence="7">The sequence shown here is derived from an EMBL/GenBank/DDBJ whole genome shotgun (WGS) entry which is preliminary data.</text>
</comment>
<dbReference type="STRING" id="5539.A0A3E2H0T9"/>
<dbReference type="PROSITE" id="PS50016">
    <property type="entry name" value="ZF_PHD_2"/>
    <property type="match status" value="1"/>
</dbReference>
<dbReference type="CDD" id="cd15534">
    <property type="entry name" value="PHD2_PHF12_Rco1"/>
    <property type="match status" value="1"/>
</dbReference>
<dbReference type="PROSITE" id="PS01359">
    <property type="entry name" value="ZF_PHD_1"/>
    <property type="match status" value="1"/>
</dbReference>
<dbReference type="GO" id="GO:0032221">
    <property type="term" value="C:Rpd3S complex"/>
    <property type="evidence" value="ECO:0007669"/>
    <property type="project" value="TreeGrafter"/>
</dbReference>
<evidence type="ECO:0000256" key="1">
    <source>
        <dbReference type="ARBA" id="ARBA00022723"/>
    </source>
</evidence>
<dbReference type="PANTHER" id="PTHR47636">
    <property type="entry name" value="TRANSCRIPTIONAL REGULATORY PROTEIN RCO1"/>
    <property type="match status" value="1"/>
</dbReference>
<feature type="region of interest" description="Disordered" evidence="5">
    <location>
        <begin position="76"/>
        <end position="196"/>
    </location>
</feature>
<evidence type="ECO:0000313" key="7">
    <source>
        <dbReference type="EMBL" id="RFU26877.1"/>
    </source>
</evidence>
<accession>A0A3E2H0T9</accession>
<dbReference type="InterPro" id="IPR013083">
    <property type="entry name" value="Znf_RING/FYVE/PHD"/>
</dbReference>
<feature type="domain" description="PHD-type" evidence="6">
    <location>
        <begin position="200"/>
        <end position="248"/>
    </location>
</feature>
<keyword evidence="3" id="KW-0862">Zinc</keyword>
<dbReference type="SUPFAM" id="SSF57903">
    <property type="entry name" value="FYVE/PHD zinc finger"/>
    <property type="match status" value="2"/>
</dbReference>
<organism evidence="7 8">
    <name type="scientific">Scytalidium lignicola</name>
    <name type="common">Hyphomycete</name>
    <dbReference type="NCBI Taxonomy" id="5539"/>
    <lineage>
        <taxon>Eukaryota</taxon>
        <taxon>Fungi</taxon>
        <taxon>Dikarya</taxon>
        <taxon>Ascomycota</taxon>
        <taxon>Pezizomycotina</taxon>
        <taxon>Leotiomycetes</taxon>
        <taxon>Leotiomycetes incertae sedis</taxon>
        <taxon>Scytalidium</taxon>
    </lineage>
</organism>
<evidence type="ECO:0000256" key="3">
    <source>
        <dbReference type="ARBA" id="ARBA00022833"/>
    </source>
</evidence>
<evidence type="ECO:0000256" key="4">
    <source>
        <dbReference type="PROSITE-ProRule" id="PRU00146"/>
    </source>
</evidence>
<dbReference type="EMBL" id="NCSJ02000235">
    <property type="protein sequence ID" value="RFU26877.1"/>
    <property type="molecule type" value="Genomic_DNA"/>
</dbReference>
<dbReference type="SMART" id="SM00249">
    <property type="entry name" value="PHD"/>
    <property type="match status" value="2"/>
</dbReference>
<dbReference type="CDD" id="cd15535">
    <property type="entry name" value="PHD1_Rco1"/>
    <property type="match status" value="1"/>
</dbReference>
<dbReference type="Gene3D" id="3.30.40.10">
    <property type="entry name" value="Zinc/RING finger domain, C3HC4 (zinc finger)"/>
    <property type="match status" value="1"/>
</dbReference>
<sequence length="614" mass="67442">MAPALLDPILSDAEYQPAQTKGAKRKKEQQLLPKVEVKADATTPVPEDISNDRTTRMKRKAREITNEAAIEESFVRHRLPVPRAESASDGADSAPPSKRTRVRLLNNQSIKKPNYDSDFSSPTTLSFQPDLAPGSAPTSRAGTPNAFGRPTRKAKTGTGLRVKTSPMKKKAGTLAGIPRASGERNSPIGNGTSHNPDDNDEYCSACGGSGDLVCCDGCTRSFHFKCVDPPMNENSLPDEWFCNLCLSSRRPRSSHDEFGSFGYLLAHLDRKNPVAFHLPKPIREYFVDVRTGPEGEYEEGGSHKPRNRNGYEETPDLFRVKDSKGNPILCHQCNHSASHPDKAIILCGFCTLAWHLDCLDPPLSKEPPTGKQWKCPCHVDDLLAVVPGSLGPAHRFRQIKGASAIRPAIPRGVKNNGHIDIENELSDNEDQGFYEHREYGHVYKLPELGIKLDFISQVRLKTGGGYAPVRVKPSVKPSQPEPIFSHRTIEEQQAALNLTELAYQSKELIDINARNLIDALISEAPEPILSMIAQGDASTLREKKFTMKDRAALIALQALVQNHLAAIDNDVVNISPQLDGPLDHISPHPVVENMASSDAVIPKEENSDVAMQES</sequence>